<reference evidence="17 18" key="1">
    <citation type="submission" date="2018-11" db="EMBL/GenBank/DDBJ databases">
        <title>Genome sequence and assembly of Colletotrichum spinosum.</title>
        <authorList>
            <person name="Gan P."/>
            <person name="Shirasu K."/>
        </authorList>
    </citation>
    <scope>NUCLEOTIDE SEQUENCE [LARGE SCALE GENOMIC DNA]</scope>
    <source>
        <strain evidence="17 18">CBS 515.97</strain>
    </source>
</reference>
<dbReference type="InterPro" id="IPR021891">
    <property type="entry name" value="Telomerase_RBD"/>
</dbReference>
<comment type="caution">
    <text evidence="17">The sequence shown here is derived from an EMBL/GenBank/DDBJ whole genome shotgun (WGS) entry which is preliminary data.</text>
</comment>
<keyword evidence="7 15" id="KW-0548">Nucleotidyltransferase</keyword>
<evidence type="ECO:0000256" key="10">
    <source>
        <dbReference type="ARBA" id="ARBA00022895"/>
    </source>
</evidence>
<protein>
    <recommendedName>
        <fullName evidence="4 15">Telomerase reverse transcriptase</fullName>
        <ecNumber evidence="3 15">2.7.7.49</ecNumber>
    </recommendedName>
    <alternativeName>
        <fullName evidence="15">Telomerase catalytic subunit</fullName>
    </alternativeName>
</protein>
<dbReference type="Gene3D" id="1.10.357.90">
    <property type="match status" value="1"/>
</dbReference>
<dbReference type="GO" id="GO:0007004">
    <property type="term" value="P:telomere maintenance via telomerase"/>
    <property type="evidence" value="ECO:0007669"/>
    <property type="project" value="TreeGrafter"/>
</dbReference>
<keyword evidence="18" id="KW-1185">Reference proteome</keyword>
<evidence type="ECO:0000256" key="15">
    <source>
        <dbReference type="RuleBase" id="RU365061"/>
    </source>
</evidence>
<proteinExistence type="inferred from homology"/>
<accession>A0A4R8QEB9</accession>
<dbReference type="GO" id="GO:0000781">
    <property type="term" value="C:chromosome, telomeric region"/>
    <property type="evidence" value="ECO:0007669"/>
    <property type="project" value="UniProtKB-SubCell"/>
</dbReference>
<evidence type="ECO:0000256" key="5">
    <source>
        <dbReference type="ARBA" id="ARBA00022454"/>
    </source>
</evidence>
<keyword evidence="10 15" id="KW-0779">Telomere</keyword>
<dbReference type="PANTHER" id="PTHR12066:SF0">
    <property type="entry name" value="TELOMERASE REVERSE TRANSCRIPTASE"/>
    <property type="match status" value="1"/>
</dbReference>
<evidence type="ECO:0000259" key="16">
    <source>
        <dbReference type="PROSITE" id="PS50878"/>
    </source>
</evidence>
<evidence type="ECO:0000256" key="1">
    <source>
        <dbReference type="ARBA" id="ARBA00004173"/>
    </source>
</evidence>
<sequence>MSLQEVVDGLKVTSLEWLAPPALRGQKTSQTDMRKRLDILYEFLYYVFDSILIPLLRSHFYITESSSHRYRLFFFRHDVWRYVAEPAMSSLKTNMLEEVKLDEATQILNSRRLGFSRIRLLPKGDAMRPIANLRRRAPAKGSGTILGPSINSILGPVHSILKLETELDPFKLGASMFSVGDIYPRLESFGARFEKKAVRFYFAKVDVKAAFDTIPQDAVVRLMSDIPSRERYIIRKHLEIKLGTIGGGRQKCSATKLSRKWHSIAGTEAGSEDFVQLVERRLGLKRKNAVFVGNVSRQEHDARQLMALLESHVKQNLLKVGKKFYRQKNGIPQGSVLSSALCNYFYADLEAQHLSFLAEDSCLLLRLIDDFLLISTDLHKASRFIEVMHDGLPEYGVHVNPNKTLVNFDLEIGGAAITKVSDEEWFPYCGLGIDCKTLNIVRGRGTAQEAATSDTLTVDYGVTPGQNFQRRVLNAFKIQSHLMFYDTTHNSLETVMNNLHKAFVETTQKMWAYWRCLPPGKRPQHSLVTQTLKKVIEVAFMLLTGKARKSKNPGYSCALNETQVSWLALDAARKVLANKQTNFAPVLWWIDAEIGA</sequence>
<dbReference type="GO" id="GO:0070034">
    <property type="term" value="F:telomerase RNA binding"/>
    <property type="evidence" value="ECO:0007669"/>
    <property type="project" value="TreeGrafter"/>
</dbReference>
<dbReference type="SUPFAM" id="SSF56672">
    <property type="entry name" value="DNA/RNA polymerases"/>
    <property type="match status" value="1"/>
</dbReference>
<organism evidence="17 18">
    <name type="scientific">Colletotrichum spinosum</name>
    <dbReference type="NCBI Taxonomy" id="1347390"/>
    <lineage>
        <taxon>Eukaryota</taxon>
        <taxon>Fungi</taxon>
        <taxon>Dikarya</taxon>
        <taxon>Ascomycota</taxon>
        <taxon>Pezizomycotina</taxon>
        <taxon>Sordariomycetes</taxon>
        <taxon>Hypocreomycetidae</taxon>
        <taxon>Glomerellales</taxon>
        <taxon>Glomerellaceae</taxon>
        <taxon>Colletotrichum</taxon>
        <taxon>Colletotrichum orbiculare species complex</taxon>
    </lineage>
</organism>
<keyword evidence="9 15" id="KW-0460">Magnesium</keyword>
<comment type="function">
    <text evidence="15">Telomerase is a ribonucleoprotein enzyme essential for the replication of chromosome termini in most eukaryotes. It elongates telomeres. It is a reverse transcriptase that adds simple sequence repeats to chromosome ends by copying a template sequence within the RNA component of the enzyme.</text>
</comment>
<dbReference type="GO" id="GO:0005739">
    <property type="term" value="C:mitochondrion"/>
    <property type="evidence" value="ECO:0007669"/>
    <property type="project" value="UniProtKB-SubCell"/>
</dbReference>
<dbReference type="AlphaFoldDB" id="A0A4R8QEB9"/>
<keyword evidence="5 15" id="KW-0158">Chromosome</keyword>
<evidence type="ECO:0000256" key="12">
    <source>
        <dbReference type="ARBA" id="ARBA00023128"/>
    </source>
</evidence>
<evidence type="ECO:0000256" key="13">
    <source>
        <dbReference type="ARBA" id="ARBA00023242"/>
    </source>
</evidence>
<evidence type="ECO:0000256" key="9">
    <source>
        <dbReference type="ARBA" id="ARBA00022842"/>
    </source>
</evidence>
<dbReference type="GO" id="GO:0042162">
    <property type="term" value="F:telomeric DNA binding"/>
    <property type="evidence" value="ECO:0007669"/>
    <property type="project" value="TreeGrafter"/>
</dbReference>
<keyword evidence="11 15" id="KW-0695">RNA-directed DNA polymerase</keyword>
<dbReference type="EC" id="2.7.7.49" evidence="3 15"/>
<dbReference type="InterPro" id="IPR043502">
    <property type="entry name" value="DNA/RNA_pol_sf"/>
</dbReference>
<name>A0A4R8QEB9_9PEZI</name>
<feature type="domain" description="Reverse transcriptase" evidence="16">
    <location>
        <begin position="102"/>
        <end position="433"/>
    </location>
</feature>
<evidence type="ECO:0000256" key="14">
    <source>
        <dbReference type="ARBA" id="ARBA00048173"/>
    </source>
</evidence>
<keyword evidence="8 15" id="KW-0479">Metal-binding</keyword>
<dbReference type="GO" id="GO:0003720">
    <property type="term" value="F:telomerase activity"/>
    <property type="evidence" value="ECO:0007669"/>
    <property type="project" value="InterPro"/>
</dbReference>
<dbReference type="Gene3D" id="3.30.70.2630">
    <property type="match status" value="1"/>
</dbReference>
<evidence type="ECO:0000256" key="11">
    <source>
        <dbReference type="ARBA" id="ARBA00022918"/>
    </source>
</evidence>
<gene>
    <name evidence="17" type="primary">TERT</name>
    <name evidence="17" type="ORF">C8035_v011187</name>
</gene>
<comment type="catalytic activity">
    <reaction evidence="14 15">
        <text>DNA(n) + a 2'-deoxyribonucleoside 5'-triphosphate = DNA(n+1) + diphosphate</text>
        <dbReference type="Rhea" id="RHEA:22508"/>
        <dbReference type="Rhea" id="RHEA-COMP:17339"/>
        <dbReference type="Rhea" id="RHEA-COMP:17340"/>
        <dbReference type="ChEBI" id="CHEBI:33019"/>
        <dbReference type="ChEBI" id="CHEBI:61560"/>
        <dbReference type="ChEBI" id="CHEBI:173112"/>
        <dbReference type="EC" id="2.7.7.49"/>
    </reaction>
</comment>
<evidence type="ECO:0000256" key="4">
    <source>
        <dbReference type="ARBA" id="ARBA00016182"/>
    </source>
</evidence>
<evidence type="ECO:0000256" key="3">
    <source>
        <dbReference type="ARBA" id="ARBA00012493"/>
    </source>
</evidence>
<dbReference type="PROSITE" id="PS50878">
    <property type="entry name" value="RT_POL"/>
    <property type="match status" value="1"/>
</dbReference>
<evidence type="ECO:0000256" key="8">
    <source>
        <dbReference type="ARBA" id="ARBA00022723"/>
    </source>
</evidence>
<comment type="similarity">
    <text evidence="2 15">Belongs to the reverse transcriptase family. Telomerase subfamily.</text>
</comment>
<dbReference type="PRINTS" id="PR01365">
    <property type="entry name" value="TELOMERASERT"/>
</dbReference>
<evidence type="ECO:0000256" key="2">
    <source>
        <dbReference type="ARBA" id="ARBA00008001"/>
    </source>
</evidence>
<evidence type="ECO:0000313" key="18">
    <source>
        <dbReference type="Proteomes" id="UP000295083"/>
    </source>
</evidence>
<dbReference type="GO" id="GO:0000333">
    <property type="term" value="C:telomerase catalytic core complex"/>
    <property type="evidence" value="ECO:0007669"/>
    <property type="project" value="TreeGrafter"/>
</dbReference>
<evidence type="ECO:0000256" key="6">
    <source>
        <dbReference type="ARBA" id="ARBA00022679"/>
    </source>
</evidence>
<dbReference type="InterPro" id="IPR003545">
    <property type="entry name" value="Telomerase_RT"/>
</dbReference>
<dbReference type="Pfam" id="PF12009">
    <property type="entry name" value="Telomerase_RBD"/>
    <property type="match status" value="1"/>
</dbReference>
<dbReference type="Pfam" id="PF00078">
    <property type="entry name" value="RVT_1"/>
    <property type="match status" value="1"/>
</dbReference>
<dbReference type="PANTHER" id="PTHR12066">
    <property type="entry name" value="TELOMERASE REVERSE TRANSCRIPTASE"/>
    <property type="match status" value="1"/>
</dbReference>
<dbReference type="InterPro" id="IPR000477">
    <property type="entry name" value="RT_dom"/>
</dbReference>
<keyword evidence="6 15" id="KW-0808">Transferase</keyword>
<dbReference type="EMBL" id="QAPG01000060">
    <property type="protein sequence ID" value="TDZ33715.1"/>
    <property type="molecule type" value="Genomic_DNA"/>
</dbReference>
<dbReference type="Gene3D" id="1.10.132.70">
    <property type="match status" value="1"/>
</dbReference>
<dbReference type="CDD" id="cd01648">
    <property type="entry name" value="TERT"/>
    <property type="match status" value="1"/>
</dbReference>
<keyword evidence="13 15" id="KW-0539">Nucleus</keyword>
<evidence type="ECO:0000256" key="7">
    <source>
        <dbReference type="ARBA" id="ARBA00022695"/>
    </source>
</evidence>
<evidence type="ECO:0000313" key="17">
    <source>
        <dbReference type="EMBL" id="TDZ33715.1"/>
    </source>
</evidence>
<dbReference type="Proteomes" id="UP000295083">
    <property type="component" value="Unassembled WGS sequence"/>
</dbReference>
<dbReference type="Pfam" id="PF21399">
    <property type="entry name" value="TERT_C"/>
    <property type="match status" value="1"/>
</dbReference>
<keyword evidence="12" id="KW-0496">Mitochondrion</keyword>
<dbReference type="InterPro" id="IPR049139">
    <property type="entry name" value="TERT_C"/>
</dbReference>
<dbReference type="GO" id="GO:0046872">
    <property type="term" value="F:metal ion binding"/>
    <property type="evidence" value="ECO:0007669"/>
    <property type="project" value="UniProtKB-KW"/>
</dbReference>
<comment type="subcellular location">
    <subcellularLocation>
        <location evidence="1">Mitochondrion</location>
    </subcellularLocation>
    <subcellularLocation>
        <location evidence="15">Nucleus</location>
    </subcellularLocation>
    <subcellularLocation>
        <location evidence="15">Chromosome</location>
        <location evidence="15">Telomere</location>
    </subcellularLocation>
</comment>
<dbReference type="SMART" id="SM00975">
    <property type="entry name" value="Telomerase_RBD"/>
    <property type="match status" value="1"/>
</dbReference>